<dbReference type="GO" id="GO:0034755">
    <property type="term" value="P:iron ion transmembrane transport"/>
    <property type="evidence" value="ECO:0007669"/>
    <property type="project" value="TreeGrafter"/>
</dbReference>
<evidence type="ECO:0000256" key="2">
    <source>
        <dbReference type="ARBA" id="ARBA00022692"/>
    </source>
</evidence>
<feature type="transmembrane region" description="Helical" evidence="6">
    <location>
        <begin position="109"/>
        <end position="131"/>
    </location>
</feature>
<protein>
    <submittedName>
        <fullName evidence="7">Uncharacterized protein</fullName>
    </submittedName>
</protein>
<feature type="transmembrane region" description="Helical" evidence="6">
    <location>
        <begin position="445"/>
        <end position="468"/>
    </location>
</feature>
<keyword evidence="3 6" id="KW-1133">Transmembrane helix</keyword>
<feature type="transmembrane region" description="Helical" evidence="6">
    <location>
        <begin position="375"/>
        <end position="400"/>
    </location>
</feature>
<feature type="transmembrane region" description="Helical" evidence="6">
    <location>
        <begin position="421"/>
        <end position="439"/>
    </location>
</feature>
<evidence type="ECO:0000256" key="6">
    <source>
        <dbReference type="SAM" id="Phobius"/>
    </source>
</evidence>
<dbReference type="GO" id="GO:0005886">
    <property type="term" value="C:plasma membrane"/>
    <property type="evidence" value="ECO:0007669"/>
    <property type="project" value="TreeGrafter"/>
</dbReference>
<dbReference type="Pfam" id="PF01566">
    <property type="entry name" value="Nramp"/>
    <property type="match status" value="1"/>
</dbReference>
<evidence type="ECO:0000256" key="1">
    <source>
        <dbReference type="ARBA" id="ARBA00004141"/>
    </source>
</evidence>
<keyword evidence="4 6" id="KW-0472">Membrane</keyword>
<feature type="transmembrane region" description="Helical" evidence="6">
    <location>
        <begin position="186"/>
        <end position="204"/>
    </location>
</feature>
<feature type="transmembrane region" description="Helical" evidence="6">
    <location>
        <begin position="261"/>
        <end position="280"/>
    </location>
</feature>
<keyword evidence="8" id="KW-1185">Reference proteome</keyword>
<dbReference type="EMBL" id="JAGHQL010000052">
    <property type="protein sequence ID" value="KAH0542490.1"/>
    <property type="molecule type" value="Genomic_DNA"/>
</dbReference>
<feature type="transmembrane region" description="Helical" evidence="6">
    <location>
        <begin position="216"/>
        <end position="238"/>
    </location>
</feature>
<dbReference type="AlphaFoldDB" id="A0A9P8I7Y4"/>
<accession>A0A9P8I7Y4</accession>
<feature type="region of interest" description="Disordered" evidence="5">
    <location>
        <begin position="1"/>
        <end position="31"/>
    </location>
</feature>
<keyword evidence="2 6" id="KW-0812">Transmembrane</keyword>
<dbReference type="GO" id="GO:0005384">
    <property type="term" value="F:manganese ion transmembrane transporter activity"/>
    <property type="evidence" value="ECO:0007669"/>
    <property type="project" value="TreeGrafter"/>
</dbReference>
<dbReference type="PANTHER" id="PTHR11706:SF30">
    <property type="entry name" value="TRANSPORTER SMF1_ESP1"/>
    <property type="match status" value="1"/>
</dbReference>
<evidence type="ECO:0000256" key="4">
    <source>
        <dbReference type="ARBA" id="ARBA00023136"/>
    </source>
</evidence>
<dbReference type="NCBIfam" id="NF037982">
    <property type="entry name" value="Nramp_1"/>
    <property type="match status" value="1"/>
</dbReference>
<feature type="transmembrane region" description="Helical" evidence="6">
    <location>
        <begin position="332"/>
        <end position="355"/>
    </location>
</feature>
<gene>
    <name evidence="7" type="ORF">FGG08_003086</name>
</gene>
<comment type="caution">
    <text evidence="7">The sequence shown here is derived from an EMBL/GenBank/DDBJ whole genome shotgun (WGS) entry which is preliminary data.</text>
</comment>
<dbReference type="GO" id="GO:0015086">
    <property type="term" value="F:cadmium ion transmembrane transporter activity"/>
    <property type="evidence" value="ECO:0007669"/>
    <property type="project" value="TreeGrafter"/>
</dbReference>
<organism evidence="7 8">
    <name type="scientific">Glutinoglossum americanum</name>
    <dbReference type="NCBI Taxonomy" id="1670608"/>
    <lineage>
        <taxon>Eukaryota</taxon>
        <taxon>Fungi</taxon>
        <taxon>Dikarya</taxon>
        <taxon>Ascomycota</taxon>
        <taxon>Pezizomycotina</taxon>
        <taxon>Geoglossomycetes</taxon>
        <taxon>Geoglossales</taxon>
        <taxon>Geoglossaceae</taxon>
        <taxon>Glutinoglossum</taxon>
    </lineage>
</organism>
<dbReference type="PRINTS" id="PR00447">
    <property type="entry name" value="NATRESASSCMP"/>
</dbReference>
<name>A0A9P8I7Y4_9PEZI</name>
<dbReference type="GO" id="GO:0030026">
    <property type="term" value="P:intracellular manganese ion homeostasis"/>
    <property type="evidence" value="ECO:0007669"/>
    <property type="project" value="TreeGrafter"/>
</dbReference>
<reference evidence="7" key="1">
    <citation type="submission" date="2021-03" db="EMBL/GenBank/DDBJ databases">
        <title>Comparative genomics and phylogenomic investigation of the class Geoglossomycetes provide insights into ecological specialization and systematics.</title>
        <authorList>
            <person name="Melie T."/>
            <person name="Pirro S."/>
            <person name="Miller A.N."/>
            <person name="Quandt A."/>
        </authorList>
    </citation>
    <scope>NUCLEOTIDE SEQUENCE</scope>
    <source>
        <strain evidence="7">GBOQ0MN5Z8</strain>
    </source>
</reference>
<evidence type="ECO:0000313" key="7">
    <source>
        <dbReference type="EMBL" id="KAH0542490.1"/>
    </source>
</evidence>
<sequence>MEIQSHIGQVVQPPHAVPQGSADNVSPHGPPNVQLTREKLAVTASVAEVRPRRKPSYARTGVSSLQQTGEVLRKFTKFVGPGILISVAYIDPDNFQTDVSSGALFRFKLLFMILISNIIAIFLQTLSAKLGSVTGMDLAQMNRTFLPRWMNIVLWVMAEAAIICTDIGQVIGTAIALNLLVPKIPLMAGCALSIVDTLFILFFYRPEGSMRGLRAFEVFIAAIVLGVIICFCIQLSMIEDTAVSEVFRGYLPSAEIFRYEGLYESCAILGGTIMPHALYLGSSIVQARLRDFDVKNDHFHEYPSSDGGSSIPLYRPSLSAIRSCMSYSIAELCITLFIISIFVNSAILIVAAVSLSEGAAEADLFGMYALFSTSISPAAATLFALGLLFSGTSAGIVATMAGQMICEGAMNWRLSPFLRRLVTRSISIVPSIIVAAAAGRRGLSAALNGANVALSVVLIFVTAPLILYTSRDKYMIVRTSDSVAHGDDETLERDPGFERQDAANEPGTLSLANNWVTTGFGVLIWAVITFMNIATWVLMGLGKVDD</sequence>
<evidence type="ECO:0000256" key="3">
    <source>
        <dbReference type="ARBA" id="ARBA00022989"/>
    </source>
</evidence>
<dbReference type="NCBIfam" id="TIGR01197">
    <property type="entry name" value="nramp"/>
    <property type="match status" value="1"/>
</dbReference>
<evidence type="ECO:0000256" key="5">
    <source>
        <dbReference type="SAM" id="MobiDB-lite"/>
    </source>
</evidence>
<feature type="transmembrane region" description="Helical" evidence="6">
    <location>
        <begin position="152"/>
        <end position="180"/>
    </location>
</feature>
<dbReference type="Proteomes" id="UP000698800">
    <property type="component" value="Unassembled WGS sequence"/>
</dbReference>
<comment type="subcellular location">
    <subcellularLocation>
        <location evidence="1">Membrane</location>
        <topology evidence="1">Multi-pass membrane protein</topology>
    </subcellularLocation>
</comment>
<dbReference type="InterPro" id="IPR001046">
    <property type="entry name" value="NRAMP_fam"/>
</dbReference>
<dbReference type="PANTHER" id="PTHR11706">
    <property type="entry name" value="SOLUTE CARRIER PROTEIN FAMILY 11 MEMBER"/>
    <property type="match status" value="1"/>
</dbReference>
<dbReference type="OrthoDB" id="409173at2759"/>
<evidence type="ECO:0000313" key="8">
    <source>
        <dbReference type="Proteomes" id="UP000698800"/>
    </source>
</evidence>
<proteinExistence type="predicted"/>
<feature type="transmembrane region" description="Helical" evidence="6">
    <location>
        <begin position="520"/>
        <end position="539"/>
    </location>
</feature>